<dbReference type="Proteomes" id="UP001596523">
    <property type="component" value="Unassembled WGS sequence"/>
</dbReference>
<dbReference type="EMBL" id="JBHTCF010000004">
    <property type="protein sequence ID" value="MFC7304822.1"/>
    <property type="molecule type" value="Genomic_DNA"/>
</dbReference>
<dbReference type="RefSeq" id="WP_381829688.1">
    <property type="nucleotide sequence ID" value="NZ_JBHTCF010000004.1"/>
</dbReference>
<dbReference type="Gene3D" id="3.40.50.720">
    <property type="entry name" value="NAD(P)-binding Rossmann-like Domain"/>
    <property type="match status" value="1"/>
</dbReference>
<dbReference type="InterPro" id="IPR000683">
    <property type="entry name" value="Gfo/Idh/MocA-like_OxRdtase_N"/>
</dbReference>
<gene>
    <name evidence="2" type="ORF">ACFQVC_11395</name>
</gene>
<dbReference type="InterPro" id="IPR036291">
    <property type="entry name" value="NAD(P)-bd_dom_sf"/>
</dbReference>
<dbReference type="InterPro" id="IPR051450">
    <property type="entry name" value="Gfo/Idh/MocA_Oxidoreductases"/>
</dbReference>
<organism evidence="2 3">
    <name type="scientific">Streptomyces monticola</name>
    <dbReference type="NCBI Taxonomy" id="2666263"/>
    <lineage>
        <taxon>Bacteria</taxon>
        <taxon>Bacillati</taxon>
        <taxon>Actinomycetota</taxon>
        <taxon>Actinomycetes</taxon>
        <taxon>Kitasatosporales</taxon>
        <taxon>Streptomycetaceae</taxon>
        <taxon>Streptomyces</taxon>
    </lineage>
</organism>
<evidence type="ECO:0000313" key="2">
    <source>
        <dbReference type="EMBL" id="MFC7304822.1"/>
    </source>
</evidence>
<accession>A0ABW2JHL9</accession>
<feature type="domain" description="Gfo/Idh/MocA-like oxidoreductase N-terminal" evidence="1">
    <location>
        <begin position="1"/>
        <end position="100"/>
    </location>
</feature>
<name>A0ABW2JHL9_9ACTN</name>
<dbReference type="SUPFAM" id="SSF51735">
    <property type="entry name" value="NAD(P)-binding Rossmann-fold domains"/>
    <property type="match status" value="1"/>
</dbReference>
<sequence length="355" mass="39110">MKILIVGLGYAGGRFKKAFQNAIEATGNGSEPHFAYVGRKDLDNGLTYYASVAAALTGFTPDIVVVTVPDEAHAEILEQLAGFRGFVIAEKPLATSRNDLAPIEKSLENISGFCMDLVERYSDATAFLRAHVRDQGLELVRAHFTWGKDRINDHRPTSGVPSEVIHPLDLVQWICGADLSLDTVIGTRSDFSVSGPEVLDSVALSGRIGSGVVTGYSSFVNITRKREVDFVFRDAQGELLYASAEYDSPAWDADRLRVWRRHSHGDEEIHRLDTGGVPVPPEQRTVVKLGRLVEDVVRFTESGERPATPFAGLDQALDLQELLNLMEHRARTVGPVAYFPHGRTVLQEADWERLG</sequence>
<evidence type="ECO:0000259" key="1">
    <source>
        <dbReference type="Pfam" id="PF01408"/>
    </source>
</evidence>
<proteinExistence type="predicted"/>
<comment type="caution">
    <text evidence="2">The sequence shown here is derived from an EMBL/GenBank/DDBJ whole genome shotgun (WGS) entry which is preliminary data.</text>
</comment>
<reference evidence="3" key="1">
    <citation type="journal article" date="2019" name="Int. J. Syst. Evol. Microbiol.">
        <title>The Global Catalogue of Microorganisms (GCM) 10K type strain sequencing project: providing services to taxonomists for standard genome sequencing and annotation.</title>
        <authorList>
            <consortium name="The Broad Institute Genomics Platform"/>
            <consortium name="The Broad Institute Genome Sequencing Center for Infectious Disease"/>
            <person name="Wu L."/>
            <person name="Ma J."/>
        </authorList>
    </citation>
    <scope>NUCLEOTIDE SEQUENCE [LARGE SCALE GENOMIC DNA]</scope>
    <source>
        <strain evidence="3">SYNS20</strain>
    </source>
</reference>
<keyword evidence="3" id="KW-1185">Reference proteome</keyword>
<evidence type="ECO:0000313" key="3">
    <source>
        <dbReference type="Proteomes" id="UP001596523"/>
    </source>
</evidence>
<dbReference type="PANTHER" id="PTHR43377:SF1">
    <property type="entry name" value="BILIVERDIN REDUCTASE A"/>
    <property type="match status" value="1"/>
</dbReference>
<dbReference type="PANTHER" id="PTHR43377">
    <property type="entry name" value="BILIVERDIN REDUCTASE A"/>
    <property type="match status" value="1"/>
</dbReference>
<dbReference type="Gene3D" id="3.30.360.10">
    <property type="entry name" value="Dihydrodipicolinate Reductase, domain 2"/>
    <property type="match status" value="1"/>
</dbReference>
<dbReference type="Pfam" id="PF01408">
    <property type="entry name" value="GFO_IDH_MocA"/>
    <property type="match status" value="1"/>
</dbReference>
<protein>
    <submittedName>
        <fullName evidence="2">Gfo/Idh/MocA family oxidoreductase</fullName>
    </submittedName>
</protein>